<sequence>MNQQLYLQSFRLTRGWGREALSEAIPGWKVAEMHAPTGIYITCGFDQLVRYVGSAHRPSVTHGVYRRITEHPVHWQLQWEWFWIIPLRTETPLDVVRAIEGQVIDLLNPPMNRKLHPLKFVPVYQDRKHPADSQAA</sequence>
<gene>
    <name evidence="1" type="ORF">SAMN05444354_10497</name>
</gene>
<dbReference type="RefSeq" id="WP_143101370.1">
    <property type="nucleotide sequence ID" value="NZ_FOAP01000004.1"/>
</dbReference>
<reference evidence="2" key="1">
    <citation type="submission" date="2016-10" db="EMBL/GenBank/DDBJ databases">
        <authorList>
            <person name="Varghese N."/>
            <person name="Submissions S."/>
        </authorList>
    </citation>
    <scope>NUCLEOTIDE SEQUENCE [LARGE SCALE GENOMIC DNA]</scope>
    <source>
        <strain evidence="2">DSM 17044</strain>
    </source>
</reference>
<name>A0A1H7MUH7_STIAU</name>
<dbReference type="Proteomes" id="UP000182719">
    <property type="component" value="Unassembled WGS sequence"/>
</dbReference>
<proteinExistence type="predicted"/>
<keyword evidence="2" id="KW-1185">Reference proteome</keyword>
<evidence type="ECO:0000313" key="1">
    <source>
        <dbReference type="EMBL" id="SEL14257.1"/>
    </source>
</evidence>
<dbReference type="AlphaFoldDB" id="A0A1H7MUH7"/>
<protein>
    <recommendedName>
        <fullName evidence="3">GIY-YIG domain-containing protein</fullName>
    </recommendedName>
</protein>
<accession>A0A1H7MUH7</accession>
<organism evidence="1 2">
    <name type="scientific">Stigmatella aurantiaca</name>
    <dbReference type="NCBI Taxonomy" id="41"/>
    <lineage>
        <taxon>Bacteria</taxon>
        <taxon>Pseudomonadati</taxon>
        <taxon>Myxococcota</taxon>
        <taxon>Myxococcia</taxon>
        <taxon>Myxococcales</taxon>
        <taxon>Cystobacterineae</taxon>
        <taxon>Archangiaceae</taxon>
        <taxon>Stigmatella</taxon>
    </lineage>
</organism>
<dbReference type="EMBL" id="FOAP01000004">
    <property type="protein sequence ID" value="SEL14257.1"/>
    <property type="molecule type" value="Genomic_DNA"/>
</dbReference>
<evidence type="ECO:0000313" key="2">
    <source>
        <dbReference type="Proteomes" id="UP000182719"/>
    </source>
</evidence>
<evidence type="ECO:0008006" key="3">
    <source>
        <dbReference type="Google" id="ProtNLM"/>
    </source>
</evidence>